<evidence type="ECO:0000256" key="4">
    <source>
        <dbReference type="ARBA" id="ARBA00023157"/>
    </source>
</evidence>
<keyword evidence="4" id="KW-1015">Disulfide bond</keyword>
<dbReference type="SMART" id="SM00020">
    <property type="entry name" value="Tryp_SPc"/>
    <property type="match status" value="1"/>
</dbReference>
<dbReference type="Proteomes" id="UP000479190">
    <property type="component" value="Unassembled WGS sequence"/>
</dbReference>
<evidence type="ECO:0000256" key="2">
    <source>
        <dbReference type="ARBA" id="ARBA00022801"/>
    </source>
</evidence>
<dbReference type="Gene3D" id="2.40.10.10">
    <property type="entry name" value="Trypsin-like serine proteases"/>
    <property type="match status" value="1"/>
</dbReference>
<dbReference type="SUPFAM" id="SSF50494">
    <property type="entry name" value="Trypsin-like serine proteases"/>
    <property type="match status" value="1"/>
</dbReference>
<dbReference type="EMBL" id="CADCXV010000816">
    <property type="protein sequence ID" value="CAB0036458.1"/>
    <property type="molecule type" value="Genomic_DNA"/>
</dbReference>
<dbReference type="PROSITE" id="PS50240">
    <property type="entry name" value="TRYPSIN_DOM"/>
    <property type="match status" value="1"/>
</dbReference>
<feature type="chain" id="PRO_5026291231" description="Peptidase S1 domain-containing protein" evidence="6">
    <location>
        <begin position="17"/>
        <end position="384"/>
    </location>
</feature>
<proteinExistence type="predicted"/>
<organism evidence="8 9">
    <name type="scientific">Trichogramma brassicae</name>
    <dbReference type="NCBI Taxonomy" id="86971"/>
    <lineage>
        <taxon>Eukaryota</taxon>
        <taxon>Metazoa</taxon>
        <taxon>Ecdysozoa</taxon>
        <taxon>Arthropoda</taxon>
        <taxon>Hexapoda</taxon>
        <taxon>Insecta</taxon>
        <taxon>Pterygota</taxon>
        <taxon>Neoptera</taxon>
        <taxon>Endopterygota</taxon>
        <taxon>Hymenoptera</taxon>
        <taxon>Apocrita</taxon>
        <taxon>Proctotrupomorpha</taxon>
        <taxon>Chalcidoidea</taxon>
        <taxon>Trichogrammatidae</taxon>
        <taxon>Trichogramma</taxon>
    </lineage>
</organism>
<dbReference type="Pfam" id="PF00089">
    <property type="entry name" value="Trypsin"/>
    <property type="match status" value="1"/>
</dbReference>
<evidence type="ECO:0000256" key="6">
    <source>
        <dbReference type="SAM" id="SignalP"/>
    </source>
</evidence>
<dbReference type="PRINTS" id="PR00722">
    <property type="entry name" value="CHYMOTRYPSIN"/>
</dbReference>
<feature type="compositionally biased region" description="Basic and acidic residues" evidence="5">
    <location>
        <begin position="269"/>
        <end position="280"/>
    </location>
</feature>
<keyword evidence="9" id="KW-1185">Reference proteome</keyword>
<dbReference type="InterPro" id="IPR009003">
    <property type="entry name" value="Peptidase_S1_PA"/>
</dbReference>
<feature type="compositionally biased region" description="Polar residues" evidence="5">
    <location>
        <begin position="286"/>
        <end position="305"/>
    </location>
</feature>
<dbReference type="PANTHER" id="PTHR24252:SF7">
    <property type="entry name" value="HYALIN"/>
    <property type="match status" value="1"/>
</dbReference>
<dbReference type="InterPro" id="IPR001314">
    <property type="entry name" value="Peptidase_S1A"/>
</dbReference>
<keyword evidence="3" id="KW-0720">Serine protease</keyword>
<gene>
    <name evidence="8" type="ORF">TBRA_LOCUS8325</name>
</gene>
<dbReference type="OrthoDB" id="8440449at2759"/>
<dbReference type="GO" id="GO:0004252">
    <property type="term" value="F:serine-type endopeptidase activity"/>
    <property type="evidence" value="ECO:0007669"/>
    <property type="project" value="InterPro"/>
</dbReference>
<feature type="region of interest" description="Disordered" evidence="5">
    <location>
        <begin position="223"/>
        <end position="251"/>
    </location>
</feature>
<dbReference type="AlphaFoldDB" id="A0A6H5IEP3"/>
<dbReference type="PROSITE" id="PS00134">
    <property type="entry name" value="TRYPSIN_HIS"/>
    <property type="match status" value="1"/>
</dbReference>
<evidence type="ECO:0000256" key="5">
    <source>
        <dbReference type="SAM" id="MobiDB-lite"/>
    </source>
</evidence>
<evidence type="ECO:0000259" key="7">
    <source>
        <dbReference type="PROSITE" id="PS50240"/>
    </source>
</evidence>
<accession>A0A6H5IEP3</accession>
<reference evidence="8 9" key="1">
    <citation type="submission" date="2020-02" db="EMBL/GenBank/DDBJ databases">
        <authorList>
            <person name="Ferguson B K."/>
        </authorList>
    </citation>
    <scope>NUCLEOTIDE SEQUENCE [LARGE SCALE GENOMIC DNA]</scope>
</reference>
<dbReference type="InterPro" id="IPR001254">
    <property type="entry name" value="Trypsin_dom"/>
</dbReference>
<evidence type="ECO:0000313" key="9">
    <source>
        <dbReference type="Proteomes" id="UP000479190"/>
    </source>
</evidence>
<keyword evidence="6" id="KW-0732">Signal</keyword>
<feature type="domain" description="Peptidase S1" evidence="7">
    <location>
        <begin position="25"/>
        <end position="235"/>
    </location>
</feature>
<feature type="signal peptide" evidence="6">
    <location>
        <begin position="1"/>
        <end position="16"/>
    </location>
</feature>
<feature type="region of interest" description="Disordered" evidence="5">
    <location>
        <begin position="269"/>
        <end position="327"/>
    </location>
</feature>
<dbReference type="InterPro" id="IPR043504">
    <property type="entry name" value="Peptidase_S1_PA_chymotrypsin"/>
</dbReference>
<name>A0A6H5IEP3_9HYME</name>
<dbReference type="PANTHER" id="PTHR24252">
    <property type="entry name" value="ACROSIN-RELATED"/>
    <property type="match status" value="1"/>
</dbReference>
<feature type="compositionally biased region" description="Polar residues" evidence="5">
    <location>
        <begin position="237"/>
        <end position="246"/>
    </location>
</feature>
<keyword evidence="2" id="KW-0378">Hydrolase</keyword>
<evidence type="ECO:0000256" key="3">
    <source>
        <dbReference type="ARBA" id="ARBA00022825"/>
    </source>
</evidence>
<feature type="compositionally biased region" description="Basic and acidic residues" evidence="5">
    <location>
        <begin position="308"/>
        <end position="327"/>
    </location>
</feature>
<evidence type="ECO:0000256" key="1">
    <source>
        <dbReference type="ARBA" id="ARBA00022670"/>
    </source>
</evidence>
<dbReference type="FunFam" id="2.40.10.10:FF:000073">
    <property type="entry name" value="Trypsin alpha"/>
    <property type="match status" value="1"/>
</dbReference>
<sequence>MRGVIVFLSILAVAFSDEIELESRIVNGYNSRPNQRPFQVSLQNLRGSHFCGGAIVSRYWILTASHCTDGQQASQIRVVAGTINYKRPGQVRQATRIIMHERYNKRDSFRNDIALIRVSQPWAYSQSVRAVPLPVARQRTPGGANAVLSGWGRLSVNGRVPDILQVVSIKVTDQNTCTRAIRSTGSNVYPTNICANNPRRRQGQCNNWAAIMCDVQGETRILHQSNGNPGVPALAPSRSTPNTPTSLRRAPSLEKCFHDSEFFKKQLERQHRRNGELKNHRDQRRSASSNRGEAQQQQITESINEQEIDTKQREKPHDSHLFDNKNELERLEAKSTIPSYIGVNERSQTSIGSYFSEQFTRAEAREFQRTESNRLYIIKRIADI</sequence>
<keyword evidence="1" id="KW-0645">Protease</keyword>
<dbReference type="GO" id="GO:0006508">
    <property type="term" value="P:proteolysis"/>
    <property type="evidence" value="ECO:0007669"/>
    <property type="project" value="UniProtKB-KW"/>
</dbReference>
<dbReference type="CDD" id="cd00190">
    <property type="entry name" value="Tryp_SPc"/>
    <property type="match status" value="1"/>
</dbReference>
<protein>
    <recommendedName>
        <fullName evidence="7">Peptidase S1 domain-containing protein</fullName>
    </recommendedName>
</protein>
<dbReference type="InterPro" id="IPR018114">
    <property type="entry name" value="TRYPSIN_HIS"/>
</dbReference>
<evidence type="ECO:0000313" key="8">
    <source>
        <dbReference type="EMBL" id="CAB0036458.1"/>
    </source>
</evidence>